<dbReference type="InterPro" id="IPR020612">
    <property type="entry name" value="Methylthiotransferase_CS"/>
</dbReference>
<dbReference type="HAMAP" id="MF_01865">
    <property type="entry name" value="MTTase_RimO"/>
    <property type="match status" value="1"/>
</dbReference>
<reference evidence="12 13" key="1">
    <citation type="submission" date="2016-10" db="EMBL/GenBank/DDBJ databases">
        <authorList>
            <person name="de Groot N.N."/>
        </authorList>
    </citation>
    <scope>NUCLEOTIDE SEQUENCE [LARGE SCALE GENOMIC DNA]</scope>
    <source>
        <strain evidence="12 13">YAD2003</strain>
    </source>
</reference>
<dbReference type="CDD" id="cd01335">
    <property type="entry name" value="Radical_SAM"/>
    <property type="match status" value="1"/>
</dbReference>
<feature type="domain" description="MTTase N-terminal" evidence="10">
    <location>
        <begin position="3"/>
        <end position="119"/>
    </location>
</feature>
<evidence type="ECO:0000313" key="12">
    <source>
        <dbReference type="EMBL" id="SEH56686.1"/>
    </source>
</evidence>
<dbReference type="FunFam" id="3.80.30.20:FF:000001">
    <property type="entry name" value="tRNA-2-methylthio-N(6)-dimethylallyladenosine synthase 2"/>
    <property type="match status" value="1"/>
</dbReference>
<dbReference type="SUPFAM" id="SSF102114">
    <property type="entry name" value="Radical SAM enzymes"/>
    <property type="match status" value="1"/>
</dbReference>
<evidence type="ECO:0000256" key="2">
    <source>
        <dbReference type="ARBA" id="ARBA00022490"/>
    </source>
</evidence>
<dbReference type="GO" id="GO:0035599">
    <property type="term" value="F:aspartic acid methylthiotransferase activity"/>
    <property type="evidence" value="ECO:0007669"/>
    <property type="project" value="TreeGrafter"/>
</dbReference>
<dbReference type="InterPro" id="IPR013848">
    <property type="entry name" value="Methylthiotransferase_N"/>
</dbReference>
<evidence type="ECO:0000259" key="10">
    <source>
        <dbReference type="PROSITE" id="PS51449"/>
    </source>
</evidence>
<keyword evidence="4 8" id="KW-0949">S-adenosyl-L-methionine</keyword>
<dbReference type="SFLD" id="SFLDS00029">
    <property type="entry name" value="Radical_SAM"/>
    <property type="match status" value="1"/>
</dbReference>
<evidence type="ECO:0000256" key="6">
    <source>
        <dbReference type="ARBA" id="ARBA00023004"/>
    </source>
</evidence>
<proteinExistence type="inferred from homology"/>
<feature type="binding site" evidence="8">
    <location>
        <position position="159"/>
    </location>
    <ligand>
        <name>[4Fe-4S] cluster</name>
        <dbReference type="ChEBI" id="CHEBI:49883"/>
        <label>2</label>
        <note>4Fe-4S-S-AdoMet</note>
    </ligand>
</feature>
<dbReference type="InterPro" id="IPR002792">
    <property type="entry name" value="TRAM_dom"/>
</dbReference>
<dbReference type="PROSITE" id="PS50926">
    <property type="entry name" value="TRAM"/>
    <property type="match status" value="1"/>
</dbReference>
<sequence length="443" mass="49852">MAIKVGMVSLGCSKNLVDSERMLYKLKSHGYQLVTEPGLADVAVVNTCGFIKSAKEEAIDTILELGKLKEEGTLKKIIITGCLVERYKEEAAEQFPEADAVIGIGDTKDIVDILDNVLAGERCVHFAPKLDAELSGERIISTLPFFTYLKVAEGCSNCCTYCAIPLIRGKFRSVPMEDVLKEARFLAENGVTELVVIAQDTALYGNDLYGEPKLAELLTELCKIDGLRWIRTLYCYPERITDELLDVIAREEKIVKYLEIPIQHCNGDILSRMNRWGDTEKLEALFAHIREKVPNIILRTTLITGFPGETKEQFEELAEFVKRVRFDRLGCFAYSREEGTKAYEFPDQIDEETAAHRADIIMEQQMLISCENNEKLMGAELTAVVEGFDKFGECWFGRTALDAPDIDGKVFFTSETPLEIGDYVKIRITDTLDYDLIGEVIDQ</sequence>
<dbReference type="Proteomes" id="UP000183190">
    <property type="component" value="Unassembled WGS sequence"/>
</dbReference>
<dbReference type="GO" id="GO:0051539">
    <property type="term" value="F:4 iron, 4 sulfur cluster binding"/>
    <property type="evidence" value="ECO:0007669"/>
    <property type="project" value="UniProtKB-UniRule"/>
</dbReference>
<keyword evidence="3 8" id="KW-0808">Transferase</keyword>
<feature type="binding site" evidence="8">
    <location>
        <position position="82"/>
    </location>
    <ligand>
        <name>[4Fe-4S] cluster</name>
        <dbReference type="ChEBI" id="CHEBI:49883"/>
        <label>1</label>
    </ligand>
</feature>
<comment type="similarity">
    <text evidence="8">Belongs to the methylthiotransferase family. RimO subfamily.</text>
</comment>
<comment type="subcellular location">
    <subcellularLocation>
        <location evidence="8">Cytoplasm</location>
    </subcellularLocation>
</comment>
<evidence type="ECO:0000256" key="7">
    <source>
        <dbReference type="ARBA" id="ARBA00023014"/>
    </source>
</evidence>
<keyword evidence="12" id="KW-0687">Ribonucleoprotein</keyword>
<dbReference type="InterPro" id="IPR006638">
    <property type="entry name" value="Elp3/MiaA/NifB-like_rSAM"/>
</dbReference>
<dbReference type="Pfam" id="PF04055">
    <property type="entry name" value="Radical_SAM"/>
    <property type="match status" value="1"/>
</dbReference>
<dbReference type="InterPro" id="IPR038135">
    <property type="entry name" value="Methylthiotransferase_N_sf"/>
</dbReference>
<dbReference type="GO" id="GO:0140101">
    <property type="term" value="F:catalytic activity, acting on a tRNA"/>
    <property type="evidence" value="ECO:0007669"/>
    <property type="project" value="UniProtKB-ARBA"/>
</dbReference>
<evidence type="ECO:0000259" key="11">
    <source>
        <dbReference type="PROSITE" id="PS51918"/>
    </source>
</evidence>
<accession>A0A1H6J3M9</accession>
<evidence type="ECO:0000256" key="1">
    <source>
        <dbReference type="ARBA" id="ARBA00022485"/>
    </source>
</evidence>
<keyword evidence="5 8" id="KW-0479">Metal-binding</keyword>
<evidence type="ECO:0000256" key="5">
    <source>
        <dbReference type="ARBA" id="ARBA00022723"/>
    </source>
</evidence>
<feature type="domain" description="Radical SAM core" evidence="11">
    <location>
        <begin position="141"/>
        <end position="371"/>
    </location>
</feature>
<dbReference type="Gene3D" id="3.40.50.12160">
    <property type="entry name" value="Methylthiotransferase, N-terminal domain"/>
    <property type="match status" value="1"/>
</dbReference>
<evidence type="ECO:0000256" key="3">
    <source>
        <dbReference type="ARBA" id="ARBA00022679"/>
    </source>
</evidence>
<name>A0A1H6J3M9_RUMFL</name>
<dbReference type="RefSeq" id="WP_074715973.1">
    <property type="nucleotide sequence ID" value="NZ_FNWV01000004.1"/>
</dbReference>
<keyword evidence="2 8" id="KW-0963">Cytoplasm</keyword>
<dbReference type="PROSITE" id="PS01278">
    <property type="entry name" value="MTTASE_RADICAL"/>
    <property type="match status" value="1"/>
</dbReference>
<dbReference type="Pfam" id="PF18693">
    <property type="entry name" value="TRAM_2"/>
    <property type="match status" value="1"/>
</dbReference>
<dbReference type="NCBIfam" id="TIGR01125">
    <property type="entry name" value="30S ribosomal protein S12 methylthiotransferase RimO"/>
    <property type="match status" value="1"/>
</dbReference>
<keyword evidence="1 8" id="KW-0004">4Fe-4S</keyword>
<comment type="function">
    <text evidence="8">Catalyzes the methylthiolation of an aspartic acid residue of ribosomal protein uS12.</text>
</comment>
<dbReference type="GO" id="GO:0005829">
    <property type="term" value="C:cytosol"/>
    <property type="evidence" value="ECO:0007669"/>
    <property type="project" value="TreeGrafter"/>
</dbReference>
<keyword evidence="12" id="KW-0689">Ribosomal protein</keyword>
<dbReference type="SFLD" id="SFLDF00274">
    <property type="entry name" value="ribosomal_protein_S12_methylth"/>
    <property type="match status" value="1"/>
</dbReference>
<dbReference type="InterPro" id="IPR005839">
    <property type="entry name" value="Methylthiotransferase"/>
</dbReference>
<comment type="cofactor">
    <cofactor evidence="8">
        <name>[4Fe-4S] cluster</name>
        <dbReference type="ChEBI" id="CHEBI:49883"/>
    </cofactor>
    <text evidence="8">Binds 2 [4Fe-4S] clusters. One cluster is coordinated with 3 cysteines and an exchangeable S-adenosyl-L-methionine.</text>
</comment>
<keyword evidence="7 8" id="KW-0411">Iron-sulfur</keyword>
<dbReference type="AlphaFoldDB" id="A0A1H6J3M9"/>
<dbReference type="GO" id="GO:0035600">
    <property type="term" value="P:tRNA methylthiolation"/>
    <property type="evidence" value="ECO:0007669"/>
    <property type="project" value="UniProtKB-ARBA"/>
</dbReference>
<feature type="binding site" evidence="8">
    <location>
        <position position="162"/>
    </location>
    <ligand>
        <name>[4Fe-4S] cluster</name>
        <dbReference type="ChEBI" id="CHEBI:49883"/>
        <label>2</label>
        <note>4Fe-4S-S-AdoMet</note>
    </ligand>
</feature>
<dbReference type="GO" id="GO:0103039">
    <property type="term" value="F:protein methylthiotransferase activity"/>
    <property type="evidence" value="ECO:0007669"/>
    <property type="project" value="UniProtKB-EC"/>
</dbReference>
<evidence type="ECO:0000313" key="13">
    <source>
        <dbReference type="Proteomes" id="UP000183190"/>
    </source>
</evidence>
<dbReference type="SMART" id="SM00729">
    <property type="entry name" value="Elp3"/>
    <property type="match status" value="1"/>
</dbReference>
<dbReference type="PROSITE" id="PS51918">
    <property type="entry name" value="RADICAL_SAM"/>
    <property type="match status" value="1"/>
</dbReference>
<evidence type="ECO:0000256" key="4">
    <source>
        <dbReference type="ARBA" id="ARBA00022691"/>
    </source>
</evidence>
<feature type="binding site" evidence="8">
    <location>
        <position position="48"/>
    </location>
    <ligand>
        <name>[4Fe-4S] cluster</name>
        <dbReference type="ChEBI" id="CHEBI:49883"/>
        <label>1</label>
    </ligand>
</feature>
<evidence type="ECO:0000259" key="9">
    <source>
        <dbReference type="PROSITE" id="PS50926"/>
    </source>
</evidence>
<organism evidence="12 13">
    <name type="scientific">Ruminococcus flavefaciens</name>
    <dbReference type="NCBI Taxonomy" id="1265"/>
    <lineage>
        <taxon>Bacteria</taxon>
        <taxon>Bacillati</taxon>
        <taxon>Bacillota</taxon>
        <taxon>Clostridia</taxon>
        <taxon>Eubacteriales</taxon>
        <taxon>Oscillospiraceae</taxon>
        <taxon>Ruminococcus</taxon>
    </lineage>
</organism>
<feature type="binding site" evidence="8">
    <location>
        <position position="155"/>
    </location>
    <ligand>
        <name>[4Fe-4S] cluster</name>
        <dbReference type="ChEBI" id="CHEBI:49883"/>
        <label>2</label>
        <note>4Fe-4S-S-AdoMet</note>
    </ligand>
</feature>
<dbReference type="InterPro" id="IPR005840">
    <property type="entry name" value="Ribosomal_uS12_MeSTrfase_RimO"/>
</dbReference>
<dbReference type="PANTHER" id="PTHR43837:SF1">
    <property type="entry name" value="RIBOSOMAL PROTEIN US12 METHYLTHIOTRANSFERASE RIMO"/>
    <property type="match status" value="1"/>
</dbReference>
<dbReference type="Gene3D" id="2.40.50.140">
    <property type="entry name" value="Nucleic acid-binding proteins"/>
    <property type="match status" value="1"/>
</dbReference>
<evidence type="ECO:0000256" key="8">
    <source>
        <dbReference type="HAMAP-Rule" id="MF_01865"/>
    </source>
</evidence>
<comment type="catalytic activity">
    <reaction evidence="8">
        <text>L-aspartate(89)-[ribosomal protein uS12]-hydrogen + (sulfur carrier)-SH + AH2 + 2 S-adenosyl-L-methionine = 3-methylsulfanyl-L-aspartate(89)-[ribosomal protein uS12]-hydrogen + (sulfur carrier)-H + 5'-deoxyadenosine + L-methionine + A + S-adenosyl-L-homocysteine + 2 H(+)</text>
        <dbReference type="Rhea" id="RHEA:37087"/>
        <dbReference type="Rhea" id="RHEA-COMP:10460"/>
        <dbReference type="Rhea" id="RHEA-COMP:10461"/>
        <dbReference type="Rhea" id="RHEA-COMP:14737"/>
        <dbReference type="Rhea" id="RHEA-COMP:14739"/>
        <dbReference type="ChEBI" id="CHEBI:13193"/>
        <dbReference type="ChEBI" id="CHEBI:15378"/>
        <dbReference type="ChEBI" id="CHEBI:17319"/>
        <dbReference type="ChEBI" id="CHEBI:17499"/>
        <dbReference type="ChEBI" id="CHEBI:29917"/>
        <dbReference type="ChEBI" id="CHEBI:29961"/>
        <dbReference type="ChEBI" id="CHEBI:57844"/>
        <dbReference type="ChEBI" id="CHEBI:57856"/>
        <dbReference type="ChEBI" id="CHEBI:59789"/>
        <dbReference type="ChEBI" id="CHEBI:64428"/>
        <dbReference type="ChEBI" id="CHEBI:73599"/>
        <dbReference type="EC" id="2.8.4.4"/>
    </reaction>
</comment>
<dbReference type="InterPro" id="IPR012340">
    <property type="entry name" value="NA-bd_OB-fold"/>
</dbReference>
<feature type="domain" description="TRAM" evidence="9">
    <location>
        <begin position="374"/>
        <end position="442"/>
    </location>
</feature>
<dbReference type="InterPro" id="IPR058240">
    <property type="entry name" value="rSAM_sf"/>
</dbReference>
<protein>
    <recommendedName>
        <fullName evidence="8">Ribosomal protein uS12 methylthiotransferase RimO</fullName>
        <shortName evidence="8">uS12 MTTase</shortName>
        <shortName evidence="8">uS12 methylthiotransferase</shortName>
        <ecNumber evidence="8">2.8.4.4</ecNumber>
    </recommendedName>
    <alternativeName>
        <fullName evidence="8">Ribosomal protein uS12 (aspartate-C(3))-methylthiotransferase</fullName>
    </alternativeName>
    <alternativeName>
        <fullName evidence="8">Ribosome maturation factor RimO</fullName>
    </alternativeName>
</protein>
<dbReference type="Pfam" id="PF00919">
    <property type="entry name" value="UPF0004"/>
    <property type="match status" value="1"/>
</dbReference>
<dbReference type="PROSITE" id="PS51449">
    <property type="entry name" value="MTTASE_N"/>
    <property type="match status" value="1"/>
</dbReference>
<dbReference type="InterPro" id="IPR023404">
    <property type="entry name" value="rSAM_horseshoe"/>
</dbReference>
<keyword evidence="6 8" id="KW-0408">Iron</keyword>
<gene>
    <name evidence="8" type="primary">rimO</name>
    <name evidence="12" type="ORF">SAMN02910265_01505</name>
</gene>
<dbReference type="InterPro" id="IPR007197">
    <property type="entry name" value="rSAM"/>
</dbReference>
<dbReference type="GO" id="GO:0005840">
    <property type="term" value="C:ribosome"/>
    <property type="evidence" value="ECO:0007669"/>
    <property type="project" value="UniProtKB-KW"/>
</dbReference>
<dbReference type="Gene3D" id="3.80.30.20">
    <property type="entry name" value="tm_1862 like domain"/>
    <property type="match status" value="1"/>
</dbReference>
<dbReference type="GO" id="GO:0046872">
    <property type="term" value="F:metal ion binding"/>
    <property type="evidence" value="ECO:0007669"/>
    <property type="project" value="UniProtKB-KW"/>
</dbReference>
<dbReference type="EC" id="2.8.4.4" evidence="8"/>
<feature type="binding site" evidence="8">
    <location>
        <position position="12"/>
    </location>
    <ligand>
        <name>[4Fe-4S] cluster</name>
        <dbReference type="ChEBI" id="CHEBI:49883"/>
        <label>1</label>
    </ligand>
</feature>
<dbReference type="SFLD" id="SFLDG01082">
    <property type="entry name" value="B12-binding_domain_containing"/>
    <property type="match status" value="1"/>
</dbReference>
<dbReference type="SFLD" id="SFLDG01061">
    <property type="entry name" value="methylthiotransferase"/>
    <property type="match status" value="1"/>
</dbReference>
<dbReference type="EMBL" id="FNWV01000004">
    <property type="protein sequence ID" value="SEH56686.1"/>
    <property type="molecule type" value="Genomic_DNA"/>
</dbReference>
<dbReference type="NCBIfam" id="TIGR00089">
    <property type="entry name" value="MiaB/RimO family radical SAM methylthiotransferase"/>
    <property type="match status" value="1"/>
</dbReference>
<dbReference type="PANTHER" id="PTHR43837">
    <property type="entry name" value="RIBOSOMAL PROTEIN S12 METHYLTHIOTRANSFERASE RIMO"/>
    <property type="match status" value="1"/>
</dbReference>
<dbReference type="OrthoDB" id="9805215at2"/>